<sequence length="65" mass="7835">MTPIELRKKGYKVLVNNLGQINAIRFLQQVGWGNGDYTKQRENRLSEVTREEFWQDIQRIRNRKT</sequence>
<dbReference type="RefSeq" id="WP_026787110.1">
    <property type="nucleotide sequence ID" value="NZ_JBIIEP010000004.1"/>
</dbReference>
<dbReference type="EMBL" id="LO018304">
    <property type="protein sequence ID" value="CUM60403.1"/>
    <property type="molecule type" value="Genomic_DNA"/>
</dbReference>
<accession>A0A1J1JG81</accession>
<evidence type="ECO:0000313" key="1">
    <source>
        <dbReference type="EMBL" id="CUM60403.1"/>
    </source>
</evidence>
<reference evidence="1" key="1">
    <citation type="submission" date="2015-09" db="EMBL/GenBank/DDBJ databases">
        <authorList>
            <person name="Jackson K.R."/>
            <person name="Lunt B.L."/>
            <person name="Fisher J.N.B."/>
            <person name="Gardner A.V."/>
            <person name="Bailey M.E."/>
            <person name="Deus L.M."/>
            <person name="Earl A.S."/>
            <person name="Gibby P.D."/>
            <person name="Hartmann K.A."/>
            <person name="Liu J.E."/>
            <person name="Manci A.M."/>
            <person name="Nielsen D.A."/>
            <person name="Solomon M.B."/>
            <person name="Breakwell D.P."/>
            <person name="Burnett S.H."/>
            <person name="Grose J.H."/>
        </authorList>
    </citation>
    <scope>NUCLEOTIDE SEQUENCE</scope>
    <source>
        <strain evidence="1">7805</strain>
    </source>
</reference>
<dbReference type="AlphaFoldDB" id="A0A1J1JG81"/>
<organism evidence="1">
    <name type="scientific">Planktothrix agardhii</name>
    <name type="common">Oscillatoria agardhii</name>
    <dbReference type="NCBI Taxonomy" id="1160"/>
    <lineage>
        <taxon>Bacteria</taxon>
        <taxon>Bacillati</taxon>
        <taxon>Cyanobacteriota</taxon>
        <taxon>Cyanophyceae</taxon>
        <taxon>Oscillatoriophycideae</taxon>
        <taxon>Oscillatoriales</taxon>
        <taxon>Microcoleaceae</taxon>
        <taxon>Planktothrix</taxon>
    </lineage>
</organism>
<gene>
    <name evidence="1" type="ORF">PLAM_2437</name>
</gene>
<protein>
    <submittedName>
        <fullName evidence="1">Uncharacterized protein</fullName>
    </submittedName>
</protein>
<proteinExistence type="predicted"/>
<name>A0A1J1JG81_PLAAG</name>